<sequence length="199" mass="23231">MDLTNIAYLLGFVLLILIVSLFIKDDSAHSKSHTNLKLRKTKRTYNSFSQNVEKSKMDTNFENIISFLENEVKLRYGKNKIEKDYQDDLFQAFGVLRERHGYEIKYESKNGRHRVDFSVNDSIGIELKVHRGGAQVKKELFNQLTDYANYYPKMIGIVVNVSDKDAPSKIRDDIYCKMKQQNVISQSNYYIIILNILSR</sequence>
<evidence type="ECO:0000313" key="2">
    <source>
        <dbReference type="EMBL" id="MCQ6962625.1"/>
    </source>
</evidence>
<comment type="caution">
    <text evidence="2">The sequence shown here is derived from an EMBL/GenBank/DDBJ whole genome shotgun (WGS) entry which is preliminary data.</text>
</comment>
<gene>
    <name evidence="2" type="ORF">PV02_05730</name>
</gene>
<evidence type="ECO:0000313" key="3">
    <source>
        <dbReference type="Proteomes" id="UP001206983"/>
    </source>
</evidence>
<keyword evidence="1" id="KW-1133">Transmembrane helix</keyword>
<accession>A0AAE3H9U8</accession>
<name>A0AAE3H9U8_9EURY</name>
<dbReference type="Proteomes" id="UP001206983">
    <property type="component" value="Unassembled WGS sequence"/>
</dbReference>
<keyword evidence="3" id="KW-1185">Reference proteome</keyword>
<proteinExistence type="predicted"/>
<dbReference type="RefSeq" id="WP_256622433.1">
    <property type="nucleotide sequence ID" value="NZ_JTEO01000004.1"/>
</dbReference>
<evidence type="ECO:0000256" key="1">
    <source>
        <dbReference type="SAM" id="Phobius"/>
    </source>
</evidence>
<feature type="transmembrane region" description="Helical" evidence="1">
    <location>
        <begin position="6"/>
        <end position="23"/>
    </location>
</feature>
<reference evidence="2 3" key="1">
    <citation type="journal article" date="2011" name="Appl. Environ. Microbiol.">
        <title>Methanogenic archaea isolated from Taiwan's Chelungpu fault.</title>
        <authorList>
            <person name="Wu S.Y."/>
            <person name="Lai M.C."/>
        </authorList>
    </citation>
    <scope>NUCLEOTIDE SEQUENCE [LARGE SCALE GENOMIC DNA]</scope>
    <source>
        <strain evidence="2 3">St545Mb</strain>
    </source>
</reference>
<keyword evidence="1" id="KW-0812">Transmembrane</keyword>
<organism evidence="2 3">
    <name type="scientific">Methanolobus chelungpuianus</name>
    <dbReference type="NCBI Taxonomy" id="502115"/>
    <lineage>
        <taxon>Archaea</taxon>
        <taxon>Methanobacteriati</taxon>
        <taxon>Methanobacteriota</taxon>
        <taxon>Stenosarchaea group</taxon>
        <taxon>Methanomicrobia</taxon>
        <taxon>Methanosarcinales</taxon>
        <taxon>Methanosarcinaceae</taxon>
        <taxon>Methanolobus</taxon>
    </lineage>
</organism>
<dbReference type="EMBL" id="JTEO01000004">
    <property type="protein sequence ID" value="MCQ6962625.1"/>
    <property type="molecule type" value="Genomic_DNA"/>
</dbReference>
<keyword evidence="1" id="KW-0472">Membrane</keyword>
<protein>
    <submittedName>
        <fullName evidence="2">Uncharacterized protein</fullName>
    </submittedName>
</protein>
<dbReference type="AlphaFoldDB" id="A0AAE3H9U8"/>